<accession>A0A917L9H4</accession>
<dbReference type="RefSeq" id="WP_189149565.1">
    <property type="nucleotide sequence ID" value="NZ_BAABER010000002.1"/>
</dbReference>
<reference evidence="1" key="1">
    <citation type="journal article" date="2014" name="Int. J. Syst. Evol. Microbiol.">
        <title>Complete genome sequence of Corynebacterium casei LMG S-19264T (=DSM 44701T), isolated from a smear-ripened cheese.</title>
        <authorList>
            <consortium name="US DOE Joint Genome Institute (JGI-PGF)"/>
            <person name="Walter F."/>
            <person name="Albersmeier A."/>
            <person name="Kalinowski J."/>
            <person name="Ruckert C."/>
        </authorList>
    </citation>
    <scope>NUCLEOTIDE SEQUENCE</scope>
    <source>
        <strain evidence="1">CGMCC 4.7272</strain>
    </source>
</reference>
<proteinExistence type="predicted"/>
<organism evidence="1 2">
    <name type="scientific">Streptomyces lacrimifluminis</name>
    <dbReference type="NCBI Taxonomy" id="1500077"/>
    <lineage>
        <taxon>Bacteria</taxon>
        <taxon>Bacillati</taxon>
        <taxon>Actinomycetota</taxon>
        <taxon>Actinomycetes</taxon>
        <taxon>Kitasatosporales</taxon>
        <taxon>Streptomycetaceae</taxon>
        <taxon>Streptomyces</taxon>
    </lineage>
</organism>
<comment type="caution">
    <text evidence="1">The sequence shown here is derived from an EMBL/GenBank/DDBJ whole genome shotgun (WGS) entry which is preliminary data.</text>
</comment>
<keyword evidence="2" id="KW-1185">Reference proteome</keyword>
<sequence>MKTQEMELEKAQGVVLERGGANHPMGASGRGYPIEGEQLGEGFLYVWPAAAQMPAAANEIMTPPVG</sequence>
<dbReference type="AlphaFoldDB" id="A0A917L9H4"/>
<dbReference type="EMBL" id="BMMU01000017">
    <property type="protein sequence ID" value="GGJ46626.1"/>
    <property type="molecule type" value="Genomic_DNA"/>
</dbReference>
<reference evidence="1" key="2">
    <citation type="submission" date="2020-09" db="EMBL/GenBank/DDBJ databases">
        <authorList>
            <person name="Sun Q."/>
            <person name="Zhou Y."/>
        </authorList>
    </citation>
    <scope>NUCLEOTIDE SEQUENCE</scope>
    <source>
        <strain evidence="1">CGMCC 4.7272</strain>
    </source>
</reference>
<dbReference type="Proteomes" id="UP000625682">
    <property type="component" value="Unassembled WGS sequence"/>
</dbReference>
<evidence type="ECO:0000313" key="1">
    <source>
        <dbReference type="EMBL" id="GGJ46626.1"/>
    </source>
</evidence>
<protein>
    <submittedName>
        <fullName evidence="1">Uncharacterized protein</fullName>
    </submittedName>
</protein>
<name>A0A917L9H4_9ACTN</name>
<evidence type="ECO:0000313" key="2">
    <source>
        <dbReference type="Proteomes" id="UP000625682"/>
    </source>
</evidence>
<gene>
    <name evidence="1" type="ORF">GCM10012282_49400</name>
</gene>